<evidence type="ECO:0000256" key="1">
    <source>
        <dbReference type="SAM" id="MobiDB-lite"/>
    </source>
</evidence>
<keyword evidence="3" id="KW-1185">Reference proteome</keyword>
<dbReference type="Proteomes" id="UP000261620">
    <property type="component" value="Unplaced"/>
</dbReference>
<reference evidence="2" key="2">
    <citation type="submission" date="2025-09" db="UniProtKB">
        <authorList>
            <consortium name="Ensembl"/>
        </authorList>
    </citation>
    <scope>IDENTIFICATION</scope>
</reference>
<dbReference type="AlphaFoldDB" id="A0A3Q4AZH6"/>
<dbReference type="InterPro" id="IPR010770">
    <property type="entry name" value="Ecd"/>
</dbReference>
<sequence length="630" mass="70367">MDALQRRVTLEDIVEYKLFLVQPHGTKSETTQEHLKHLADEILAKVAPLLMQYIWQHQLFNLKYHPEKGGVPAHIGGSTQFGDNVEDEWFIVYLLQRITEAFPELAARVEDSDGEFLLIEAADYLPKWLNPDSSENRVFIFRGELHILPCPSKSSPVGFSKNLVPSVAQALALLSTHPEACRASPKICSALRKRLEGYPEKIKAGLHRAHCFVPAGIVMVLTQRPDLVSHAVLAFYLRDPVDLQACQSFNTFPPDTQVLTSVTFTRCLYAQLQQQQFTPDRRSGFTLPPHSHPQYKAHELGMKLAHGFEILCSKCRLPSSEPDAPISCNPQWRGFMESLKKNGYFKGELEGSARYRELTRSAENFFKQSVASKSSALSPGEEILQLLHSCQPFNLEELKKQELQLPQEDSDWLDITAQDLECMLQERSRGRTDVGSQNSTRETCHIEGTEVKKKESEGNKEEEEGGYSLVAVSQGMKNFLNSMSSYEGAELPCSTQPFSFDPQSMANALDRLLGSKEEGLDSDDLDDDDEDLDDEIEEVEGSSSHAEMNGTENLDGLRTYMDQMDQELMSTNIGQSFSLTTEEEIQPLDVDLNLVSNLLESLSCQAGLAGPASNLLQSLGIHIPPNSDPA</sequence>
<evidence type="ECO:0000313" key="3">
    <source>
        <dbReference type="Proteomes" id="UP000261620"/>
    </source>
</evidence>
<organism evidence="2 3">
    <name type="scientific">Mola mola</name>
    <name type="common">Ocean sunfish</name>
    <name type="synonym">Tetraodon mola</name>
    <dbReference type="NCBI Taxonomy" id="94237"/>
    <lineage>
        <taxon>Eukaryota</taxon>
        <taxon>Metazoa</taxon>
        <taxon>Chordata</taxon>
        <taxon>Craniata</taxon>
        <taxon>Vertebrata</taxon>
        <taxon>Euteleostomi</taxon>
        <taxon>Actinopterygii</taxon>
        <taxon>Neopterygii</taxon>
        <taxon>Teleostei</taxon>
        <taxon>Neoteleostei</taxon>
        <taxon>Acanthomorphata</taxon>
        <taxon>Eupercaria</taxon>
        <taxon>Tetraodontiformes</taxon>
        <taxon>Molidae</taxon>
        <taxon>Mola</taxon>
    </lineage>
</organism>
<dbReference type="GO" id="GO:0005634">
    <property type="term" value="C:nucleus"/>
    <property type="evidence" value="ECO:0007669"/>
    <property type="project" value="TreeGrafter"/>
</dbReference>
<dbReference type="PANTHER" id="PTHR13060:SF0">
    <property type="entry name" value="PROTEIN ECDYSONELESS HOMOLOG"/>
    <property type="match status" value="1"/>
</dbReference>
<feature type="region of interest" description="Disordered" evidence="1">
    <location>
        <begin position="428"/>
        <end position="465"/>
    </location>
</feature>
<reference evidence="2" key="1">
    <citation type="submission" date="2025-08" db="UniProtKB">
        <authorList>
            <consortium name="Ensembl"/>
        </authorList>
    </citation>
    <scope>IDENTIFICATION</scope>
</reference>
<name>A0A3Q4AZH6_MOLML</name>
<dbReference type="Ensembl" id="ENSMMOT00000010566.1">
    <property type="protein sequence ID" value="ENSMMOP00000010385.1"/>
    <property type="gene ID" value="ENSMMOG00000008007.1"/>
</dbReference>
<accession>A0A3Q4AZH6</accession>
<evidence type="ECO:0000313" key="2">
    <source>
        <dbReference type="Ensembl" id="ENSMMOP00000010385.1"/>
    </source>
</evidence>
<protein>
    <submittedName>
        <fullName evidence="2">Uncharacterized protein</fullName>
    </submittedName>
</protein>
<dbReference type="OMA" id="TKDYIWQ"/>
<feature type="compositionally biased region" description="Basic and acidic residues" evidence="1">
    <location>
        <begin position="442"/>
        <end position="459"/>
    </location>
</feature>
<proteinExistence type="predicted"/>
<dbReference type="PANTHER" id="PTHR13060">
    <property type="entry name" value="SGT1 PROTEIN HSGT1 SUPPRESSOR OF GCR2"/>
    <property type="match status" value="1"/>
</dbReference>
<dbReference type="Pfam" id="PF07093">
    <property type="entry name" value="SGT1"/>
    <property type="match status" value="1"/>
</dbReference>
<dbReference type="STRING" id="94237.ENSMMOP00000010385"/>